<feature type="domain" description="Reverse transcriptase Ty1/copia-type" evidence="1">
    <location>
        <begin position="21"/>
        <end position="222"/>
    </location>
</feature>
<dbReference type="Pfam" id="PF07727">
    <property type="entry name" value="RVT_2"/>
    <property type="match status" value="1"/>
</dbReference>
<keyword evidence="3" id="KW-1185">Reference proteome</keyword>
<dbReference type="InterPro" id="IPR013103">
    <property type="entry name" value="RVT_2"/>
</dbReference>
<proteinExistence type="predicted"/>
<reference evidence="2" key="1">
    <citation type="submission" date="2023-04" db="EMBL/GenBank/DDBJ databases">
        <title>Phytophthora fragariaefolia NBRC 109709.</title>
        <authorList>
            <person name="Ichikawa N."/>
            <person name="Sato H."/>
            <person name="Tonouchi N."/>
        </authorList>
    </citation>
    <scope>NUCLEOTIDE SEQUENCE</scope>
    <source>
        <strain evidence="2">NBRC 109709</strain>
    </source>
</reference>
<dbReference type="Proteomes" id="UP001165121">
    <property type="component" value="Unassembled WGS sequence"/>
</dbReference>
<evidence type="ECO:0000313" key="2">
    <source>
        <dbReference type="EMBL" id="GMF32338.1"/>
    </source>
</evidence>
<dbReference type="OrthoDB" id="125060at2759"/>
<gene>
    <name evidence="2" type="ORF">Pfra01_000767400</name>
</gene>
<protein>
    <submittedName>
        <fullName evidence="2">Unnamed protein product</fullName>
    </submittedName>
</protein>
<comment type="caution">
    <text evidence="2">The sequence shown here is derived from an EMBL/GenBank/DDBJ whole genome shotgun (WGS) entry which is preliminary data.</text>
</comment>
<accession>A0A9W6X679</accession>
<organism evidence="2 3">
    <name type="scientific">Phytophthora fragariaefolia</name>
    <dbReference type="NCBI Taxonomy" id="1490495"/>
    <lineage>
        <taxon>Eukaryota</taxon>
        <taxon>Sar</taxon>
        <taxon>Stramenopiles</taxon>
        <taxon>Oomycota</taxon>
        <taxon>Peronosporomycetes</taxon>
        <taxon>Peronosporales</taxon>
        <taxon>Peronosporaceae</taxon>
        <taxon>Phytophthora</taxon>
    </lineage>
</organism>
<dbReference type="AlphaFoldDB" id="A0A9W6X679"/>
<name>A0A9W6X679_9STRA</name>
<evidence type="ECO:0000259" key="1">
    <source>
        <dbReference type="Pfam" id="PF07727"/>
    </source>
</evidence>
<dbReference type="EMBL" id="BSXT01000683">
    <property type="protein sequence ID" value="GMF32338.1"/>
    <property type="molecule type" value="Genomic_DNA"/>
</dbReference>
<sequence length="224" mass="25928">MEKEVAAMIEKDVLELVPESEMPPGTKPLETMWRFQPKTDEFGNILRFRSRLCGRGDKEVPGIDFSVLDTFSPVARMASFRMFIALCEILELFAFQGDIDTAYLNAQKRLIQFIRCIAGFPLKPGWVYKVKRALYGLHESGREWYDELHGWLSAKGLRRSSTEPCLYFYEQDGVLAIVLVYVDDIICATNKESWKTRFFAELNQKYGLKDLGRLNNYLGIQVDW</sequence>
<evidence type="ECO:0000313" key="3">
    <source>
        <dbReference type="Proteomes" id="UP001165121"/>
    </source>
</evidence>